<dbReference type="Proteomes" id="UP000620124">
    <property type="component" value="Unassembled WGS sequence"/>
</dbReference>
<evidence type="ECO:0000313" key="3">
    <source>
        <dbReference type="Proteomes" id="UP000620124"/>
    </source>
</evidence>
<name>A0A8H6U1F7_9AGAR</name>
<dbReference type="AlphaFoldDB" id="A0A8H6U1F7"/>
<dbReference type="GO" id="GO:0006974">
    <property type="term" value="P:DNA damage response"/>
    <property type="evidence" value="ECO:0007669"/>
    <property type="project" value="InterPro"/>
</dbReference>
<organism evidence="2 3">
    <name type="scientific">Mycena venus</name>
    <dbReference type="NCBI Taxonomy" id="2733690"/>
    <lineage>
        <taxon>Eukaryota</taxon>
        <taxon>Fungi</taxon>
        <taxon>Dikarya</taxon>
        <taxon>Basidiomycota</taxon>
        <taxon>Agaricomycotina</taxon>
        <taxon>Agaricomycetes</taxon>
        <taxon>Agaricomycetidae</taxon>
        <taxon>Agaricales</taxon>
        <taxon>Marasmiineae</taxon>
        <taxon>Mycenaceae</taxon>
        <taxon>Mycena</taxon>
    </lineage>
</organism>
<reference evidence="2" key="1">
    <citation type="submission" date="2020-05" db="EMBL/GenBank/DDBJ databases">
        <title>Mycena genomes resolve the evolution of fungal bioluminescence.</title>
        <authorList>
            <person name="Tsai I.J."/>
        </authorList>
    </citation>
    <scope>NUCLEOTIDE SEQUENCE</scope>
    <source>
        <strain evidence="2">CCC161011</strain>
    </source>
</reference>
<dbReference type="GO" id="GO:0016706">
    <property type="term" value="F:2-oxoglutarate-dependent dioxygenase activity"/>
    <property type="evidence" value="ECO:0007669"/>
    <property type="project" value="TreeGrafter"/>
</dbReference>
<feature type="compositionally biased region" description="Basic and acidic residues" evidence="1">
    <location>
        <begin position="1"/>
        <end position="20"/>
    </location>
</feature>
<sequence>MASRMREREKKGREFKRSEACLRPPPHSGAPQFLQTPREPESNMREYHAHLVDSDARLRDTSGGPQKGLKIATDVEPSTDEDSPNSLFDDGSPSSASSGSIVTMAPAMLYAPPIPGLYFTPSLLLPQELADEVTHFCLENYFNKPGVNQIMLFGVASSSTTVAPLSGLPPVLVTLLSTMSSLLEPSLPPEIHSLLFPRTPTRARQAILNLYRPGEGIIPHVDLLRRFGDGIVGASFQSSCVMEFARVEEAADAVDPLQLFLPEREHDRALGGRTVRLDARDPEENCRPRR</sequence>
<dbReference type="PANTHER" id="PTHR21052:SF0">
    <property type="entry name" value="ALPHA-KETOGLUTARATE-DEPENDENT DIOXYGENASE ALKB HOMOLOG 7, MITOCHONDRIAL"/>
    <property type="match status" value="1"/>
</dbReference>
<dbReference type="PANTHER" id="PTHR21052">
    <property type="entry name" value="SPERMATOGENESIS ASSOCIATED 11-RELATED"/>
    <property type="match status" value="1"/>
</dbReference>
<dbReference type="InterPro" id="IPR037151">
    <property type="entry name" value="AlkB-like_sf"/>
</dbReference>
<dbReference type="SUPFAM" id="SSF51197">
    <property type="entry name" value="Clavaminate synthase-like"/>
    <property type="match status" value="1"/>
</dbReference>
<dbReference type="GO" id="GO:0005759">
    <property type="term" value="C:mitochondrial matrix"/>
    <property type="evidence" value="ECO:0007669"/>
    <property type="project" value="TreeGrafter"/>
</dbReference>
<gene>
    <name evidence="2" type="ORF">MVEN_02580800</name>
</gene>
<evidence type="ECO:0000256" key="1">
    <source>
        <dbReference type="SAM" id="MobiDB-lite"/>
    </source>
</evidence>
<evidence type="ECO:0000313" key="2">
    <source>
        <dbReference type="EMBL" id="KAF7326869.1"/>
    </source>
</evidence>
<dbReference type="InterPro" id="IPR032870">
    <property type="entry name" value="ALKBH7-like"/>
</dbReference>
<feature type="compositionally biased region" description="Basic and acidic residues" evidence="1">
    <location>
        <begin position="38"/>
        <end position="60"/>
    </location>
</feature>
<proteinExistence type="predicted"/>
<dbReference type="Gene3D" id="2.60.120.590">
    <property type="entry name" value="Alpha-ketoglutarate-dependent dioxygenase AlkB-like"/>
    <property type="match status" value="1"/>
</dbReference>
<dbReference type="GO" id="GO:0006631">
    <property type="term" value="P:fatty acid metabolic process"/>
    <property type="evidence" value="ECO:0007669"/>
    <property type="project" value="TreeGrafter"/>
</dbReference>
<keyword evidence="3" id="KW-1185">Reference proteome</keyword>
<dbReference type="EMBL" id="JACAZI010000039">
    <property type="protein sequence ID" value="KAF7326869.1"/>
    <property type="molecule type" value="Genomic_DNA"/>
</dbReference>
<accession>A0A8H6U1F7</accession>
<protein>
    <submittedName>
        <fullName evidence="2">Fe2og oxygenase family oxidoreductase</fullName>
    </submittedName>
</protein>
<comment type="caution">
    <text evidence="2">The sequence shown here is derived from an EMBL/GenBank/DDBJ whole genome shotgun (WGS) entry which is preliminary data.</text>
</comment>
<dbReference type="OrthoDB" id="412814at2759"/>
<feature type="region of interest" description="Disordered" evidence="1">
    <location>
        <begin position="1"/>
        <end position="97"/>
    </location>
</feature>